<organism evidence="1 2">
    <name type="scientific">Robbsia betulipollinis</name>
    <dbReference type="NCBI Taxonomy" id="2981849"/>
    <lineage>
        <taxon>Bacteria</taxon>
        <taxon>Pseudomonadati</taxon>
        <taxon>Pseudomonadota</taxon>
        <taxon>Betaproteobacteria</taxon>
        <taxon>Burkholderiales</taxon>
        <taxon>Burkholderiaceae</taxon>
        <taxon>Robbsia</taxon>
    </lineage>
</organism>
<sequence>MITFDSAVSRISGIDPVGAASSLSSASSASSAAVSGANAMQGALPAANGVGAAGETGGVGGASVAGGTNAPTPASAESTERFRQMLDHATLTVQSGASVSQHPSAISTIVDGQDAAFSKALASAEAFQQNAGTMDMREFTAQTIRMQFEMADAMTKIQLGVGFAQGGKGAVQTLMKNQ</sequence>
<proteinExistence type="predicted"/>
<accession>A0ABT3ZM88</accession>
<evidence type="ECO:0008006" key="3">
    <source>
        <dbReference type="Google" id="ProtNLM"/>
    </source>
</evidence>
<dbReference type="Proteomes" id="UP001082899">
    <property type="component" value="Unassembled WGS sequence"/>
</dbReference>
<evidence type="ECO:0000313" key="2">
    <source>
        <dbReference type="Proteomes" id="UP001082899"/>
    </source>
</evidence>
<dbReference type="RefSeq" id="WP_267846775.1">
    <property type="nucleotide sequence ID" value="NZ_JAPMXC010000001.1"/>
</dbReference>
<dbReference type="InterPro" id="IPR013391">
    <property type="entry name" value="T3SS_HrpB2"/>
</dbReference>
<name>A0ABT3ZM88_9BURK</name>
<reference evidence="1" key="1">
    <citation type="submission" date="2022-11" db="EMBL/GenBank/DDBJ databases">
        <title>Robbsia betulipollinis sp. nov., isolated from pollen of birch (Betula pendula).</title>
        <authorList>
            <person name="Shi H."/>
            <person name="Ambika Manirajan B."/>
            <person name="Ratering S."/>
            <person name="Geissler-Plaum R."/>
            <person name="Schnell S."/>
        </authorList>
    </citation>
    <scope>NUCLEOTIDE SEQUENCE</scope>
    <source>
        <strain evidence="1">Bb-Pol-6</strain>
    </source>
</reference>
<comment type="caution">
    <text evidence="1">The sequence shown here is derived from an EMBL/GenBank/DDBJ whole genome shotgun (WGS) entry which is preliminary data.</text>
</comment>
<dbReference type="Pfam" id="PF09487">
    <property type="entry name" value="HrpB2"/>
    <property type="match status" value="1"/>
</dbReference>
<protein>
    <recommendedName>
        <fullName evidence="3">Type III secretion protein HrpB2</fullName>
    </recommendedName>
</protein>
<gene>
    <name evidence="1" type="ORF">OVY01_07420</name>
</gene>
<dbReference type="EMBL" id="JAPMXC010000001">
    <property type="protein sequence ID" value="MCY0387065.1"/>
    <property type="molecule type" value="Genomic_DNA"/>
</dbReference>
<evidence type="ECO:0000313" key="1">
    <source>
        <dbReference type="EMBL" id="MCY0387065.1"/>
    </source>
</evidence>
<keyword evidence="2" id="KW-1185">Reference proteome</keyword>